<organism evidence="1 2">
    <name type="scientific">Citricoccus muralis</name>
    <dbReference type="NCBI Taxonomy" id="169134"/>
    <lineage>
        <taxon>Bacteria</taxon>
        <taxon>Bacillati</taxon>
        <taxon>Actinomycetota</taxon>
        <taxon>Actinomycetes</taxon>
        <taxon>Micrococcales</taxon>
        <taxon>Micrococcaceae</taxon>
        <taxon>Citricoccus</taxon>
    </lineage>
</organism>
<dbReference type="Proteomes" id="UP001219037">
    <property type="component" value="Chromosome"/>
</dbReference>
<proteinExistence type="predicted"/>
<name>A0ABY8H3A3_9MICC</name>
<gene>
    <name evidence="1" type="ORF">P8192_07160</name>
</gene>
<dbReference type="PANTHER" id="PTHR48100:SF62">
    <property type="entry name" value="GLUCOSYL-3-PHOSPHOGLYCERATE PHOSPHATASE"/>
    <property type="match status" value="1"/>
</dbReference>
<dbReference type="InterPro" id="IPR050275">
    <property type="entry name" value="PGM_Phosphatase"/>
</dbReference>
<dbReference type="InterPro" id="IPR001345">
    <property type="entry name" value="PG/BPGM_mutase_AS"/>
</dbReference>
<dbReference type="PROSITE" id="PS00175">
    <property type="entry name" value="PG_MUTASE"/>
    <property type="match status" value="1"/>
</dbReference>
<evidence type="ECO:0000313" key="2">
    <source>
        <dbReference type="Proteomes" id="UP001219037"/>
    </source>
</evidence>
<dbReference type="GO" id="GO:0016787">
    <property type="term" value="F:hydrolase activity"/>
    <property type="evidence" value="ECO:0007669"/>
    <property type="project" value="UniProtKB-KW"/>
</dbReference>
<dbReference type="PANTHER" id="PTHR48100">
    <property type="entry name" value="BROAD-SPECIFICITY PHOSPHATASE YOR283W-RELATED"/>
    <property type="match status" value="1"/>
</dbReference>
<keyword evidence="2" id="KW-1185">Reference proteome</keyword>
<dbReference type="Gene3D" id="3.40.50.1240">
    <property type="entry name" value="Phosphoglycerate mutase-like"/>
    <property type="match status" value="1"/>
</dbReference>
<dbReference type="InterPro" id="IPR029033">
    <property type="entry name" value="His_PPase_superfam"/>
</dbReference>
<dbReference type="SMART" id="SM00855">
    <property type="entry name" value="PGAM"/>
    <property type="match status" value="1"/>
</dbReference>
<protein>
    <submittedName>
        <fullName evidence="1">Histidine phosphatase family protein</fullName>
        <ecNumber evidence="1">3.1.3.-</ecNumber>
    </submittedName>
</protein>
<sequence length="200" mass="22404">MKLVLLRHGQTDWNFEDRYQGRSDIPLNAVGQRQALEAAARWANVEFDAALVSPLQRAYDTASAVVGHRSIERHVMDDLMETAGGDWEGLTFRQIREQWPEIFRDWRASNRDAGPVNGETPRLAGHRVVTAMTEWISVQSSVRSLLVVGHGSALRAAAAQLAGFSDETYPELSRLDNCHAHVLTQKGANFGRWELVEQNV</sequence>
<dbReference type="EC" id="3.1.3.-" evidence="1"/>
<accession>A0ABY8H3A3</accession>
<dbReference type="InterPro" id="IPR013078">
    <property type="entry name" value="His_Pase_superF_clade-1"/>
</dbReference>
<dbReference type="RefSeq" id="WP_278155765.1">
    <property type="nucleotide sequence ID" value="NZ_CP121252.1"/>
</dbReference>
<dbReference type="EMBL" id="CP121252">
    <property type="protein sequence ID" value="WFP15220.1"/>
    <property type="molecule type" value="Genomic_DNA"/>
</dbReference>
<reference evidence="1 2" key="1">
    <citation type="submission" date="2023-04" db="EMBL/GenBank/DDBJ databases">
        <title>Funneling lignin-derived compounds into biodiesel using alkali-halophilic Citricoccus sp. P2.</title>
        <authorList>
            <person name="Luo C.-B."/>
        </authorList>
    </citation>
    <scope>NUCLEOTIDE SEQUENCE [LARGE SCALE GENOMIC DNA]</scope>
    <source>
        <strain evidence="1 2">P2</strain>
    </source>
</reference>
<dbReference type="Pfam" id="PF00300">
    <property type="entry name" value="His_Phos_1"/>
    <property type="match status" value="1"/>
</dbReference>
<dbReference type="CDD" id="cd07067">
    <property type="entry name" value="HP_PGM_like"/>
    <property type="match status" value="1"/>
</dbReference>
<dbReference type="SUPFAM" id="SSF53254">
    <property type="entry name" value="Phosphoglycerate mutase-like"/>
    <property type="match status" value="1"/>
</dbReference>
<keyword evidence="1" id="KW-0378">Hydrolase</keyword>
<evidence type="ECO:0000313" key="1">
    <source>
        <dbReference type="EMBL" id="WFP15220.1"/>
    </source>
</evidence>